<evidence type="ECO:0000256" key="5">
    <source>
        <dbReference type="ARBA" id="ARBA00023012"/>
    </source>
</evidence>
<dbReference type="PANTHER" id="PTHR43711:SF1">
    <property type="entry name" value="HISTIDINE KINASE 1"/>
    <property type="match status" value="1"/>
</dbReference>
<dbReference type="EMBL" id="CP104003">
    <property type="protein sequence ID" value="UWM56712.1"/>
    <property type="molecule type" value="Genomic_DNA"/>
</dbReference>
<dbReference type="CDD" id="cd00082">
    <property type="entry name" value="HisKA"/>
    <property type="match status" value="1"/>
</dbReference>
<proteinExistence type="predicted"/>
<evidence type="ECO:0000256" key="2">
    <source>
        <dbReference type="ARBA" id="ARBA00012438"/>
    </source>
</evidence>
<keyword evidence="4 7" id="KW-0418">Kinase</keyword>
<dbReference type="SUPFAM" id="SSF47384">
    <property type="entry name" value="Homodimeric domain of signal transducing histidine kinase"/>
    <property type="match status" value="1"/>
</dbReference>
<dbReference type="GO" id="GO:0000155">
    <property type="term" value="F:phosphorelay sensor kinase activity"/>
    <property type="evidence" value="ECO:0007669"/>
    <property type="project" value="InterPro"/>
</dbReference>
<accession>A0A9E7R6X3</accession>
<dbReference type="CDD" id="cd00075">
    <property type="entry name" value="HATPase"/>
    <property type="match status" value="1"/>
</dbReference>
<dbReference type="KEGG" id="ssai:N0B31_10535"/>
<evidence type="ECO:0000313" key="7">
    <source>
        <dbReference type="EMBL" id="UWM56712.1"/>
    </source>
</evidence>
<keyword evidence="5" id="KW-0902">Two-component regulatory system</keyword>
<gene>
    <name evidence="7" type="ORF">N0B31_10535</name>
</gene>
<evidence type="ECO:0000256" key="1">
    <source>
        <dbReference type="ARBA" id="ARBA00000085"/>
    </source>
</evidence>
<sequence>MEGPSSPAERSFAEALEALPVIACIVGPDGEVLMTNESWQAFGEANDNPHPTSEGENYLEVCRRAADDPYATEVVEALERLLAGEMDEYRTTYPCPGPEGPRWFDLLAYRLELDGGPYVLVFHLDSTSQTQAELATTAEVERLEALARVLSHDLRTPLSVASGYTKLLEDEVDSEHIERVQEALSRIGTIAENAVLIARGTSVEDTERIDVGTLAERVWATLDTDDASLYVDGVVVEGDPGLVSELLENLLRNVLDHAGEEPTVLVGPLDDGEGFYVADDGQGIPDEVRKNVFDIGYTTGTGTGFGLDIVRRIADAHCWDVQAEESDEGGARFELRTDDD</sequence>
<dbReference type="InterPro" id="IPR050736">
    <property type="entry name" value="Sensor_HK_Regulatory"/>
</dbReference>
<dbReference type="InterPro" id="IPR003594">
    <property type="entry name" value="HATPase_dom"/>
</dbReference>
<evidence type="ECO:0000256" key="4">
    <source>
        <dbReference type="ARBA" id="ARBA00022777"/>
    </source>
</evidence>
<dbReference type="InterPro" id="IPR035965">
    <property type="entry name" value="PAS-like_dom_sf"/>
</dbReference>
<dbReference type="Pfam" id="PF00512">
    <property type="entry name" value="HisKA"/>
    <property type="match status" value="1"/>
</dbReference>
<reference evidence="7" key="1">
    <citation type="submission" date="2022-09" db="EMBL/GenBank/DDBJ databases">
        <title>Diverse halophilic archaea isolated from saline environments.</title>
        <authorList>
            <person name="Cui H.-L."/>
        </authorList>
    </citation>
    <scope>NUCLEOTIDE SEQUENCE</scope>
    <source>
        <strain evidence="7">ZS-35-S2</strain>
    </source>
</reference>
<dbReference type="InterPro" id="IPR036890">
    <property type="entry name" value="HATPase_C_sf"/>
</dbReference>
<dbReference type="PROSITE" id="PS50109">
    <property type="entry name" value="HIS_KIN"/>
    <property type="match status" value="1"/>
</dbReference>
<name>A0A9E7R6X3_9EURY</name>
<organism evidence="7 8">
    <name type="scientific">Salinirubellus salinus</name>
    <dbReference type="NCBI Taxonomy" id="1364945"/>
    <lineage>
        <taxon>Archaea</taxon>
        <taxon>Methanobacteriati</taxon>
        <taxon>Methanobacteriota</taxon>
        <taxon>Stenosarchaea group</taxon>
        <taxon>Halobacteria</taxon>
        <taxon>Halobacteriales</taxon>
        <taxon>Natronomonadaceae</taxon>
        <taxon>Salinirubellus</taxon>
    </lineage>
</organism>
<dbReference type="RefSeq" id="WP_260643826.1">
    <property type="nucleotide sequence ID" value="NZ_CP104003.1"/>
</dbReference>
<dbReference type="AlphaFoldDB" id="A0A9E7R6X3"/>
<dbReference type="GeneID" id="74942863"/>
<dbReference type="PANTHER" id="PTHR43711">
    <property type="entry name" value="TWO-COMPONENT HISTIDINE KINASE"/>
    <property type="match status" value="1"/>
</dbReference>
<feature type="domain" description="Histidine kinase" evidence="6">
    <location>
        <begin position="149"/>
        <end position="340"/>
    </location>
</feature>
<keyword evidence="8" id="KW-1185">Reference proteome</keyword>
<dbReference type="Gene3D" id="3.30.450.20">
    <property type="entry name" value="PAS domain"/>
    <property type="match status" value="1"/>
</dbReference>
<dbReference type="InterPro" id="IPR003661">
    <property type="entry name" value="HisK_dim/P_dom"/>
</dbReference>
<evidence type="ECO:0000313" key="8">
    <source>
        <dbReference type="Proteomes" id="UP001057580"/>
    </source>
</evidence>
<dbReference type="Pfam" id="PF02518">
    <property type="entry name" value="HATPase_c"/>
    <property type="match status" value="1"/>
</dbReference>
<dbReference type="Gene3D" id="3.30.565.10">
    <property type="entry name" value="Histidine kinase-like ATPase, C-terminal domain"/>
    <property type="match status" value="1"/>
</dbReference>
<protein>
    <recommendedName>
        <fullName evidence="2">histidine kinase</fullName>
        <ecNumber evidence="2">2.7.13.3</ecNumber>
    </recommendedName>
</protein>
<dbReference type="InterPro" id="IPR005467">
    <property type="entry name" value="His_kinase_dom"/>
</dbReference>
<dbReference type="EC" id="2.7.13.3" evidence="2"/>
<keyword evidence="3" id="KW-0808">Transferase</keyword>
<dbReference type="Gene3D" id="1.10.287.130">
    <property type="match status" value="1"/>
</dbReference>
<dbReference type="SUPFAM" id="SSF55874">
    <property type="entry name" value="ATPase domain of HSP90 chaperone/DNA topoisomerase II/histidine kinase"/>
    <property type="match status" value="1"/>
</dbReference>
<dbReference type="InterPro" id="IPR036097">
    <property type="entry name" value="HisK_dim/P_sf"/>
</dbReference>
<evidence type="ECO:0000256" key="3">
    <source>
        <dbReference type="ARBA" id="ARBA00022679"/>
    </source>
</evidence>
<dbReference type="SMART" id="SM00388">
    <property type="entry name" value="HisKA"/>
    <property type="match status" value="1"/>
</dbReference>
<dbReference type="SMART" id="SM00387">
    <property type="entry name" value="HATPase_c"/>
    <property type="match status" value="1"/>
</dbReference>
<comment type="catalytic activity">
    <reaction evidence="1">
        <text>ATP + protein L-histidine = ADP + protein N-phospho-L-histidine.</text>
        <dbReference type="EC" id="2.7.13.3"/>
    </reaction>
</comment>
<dbReference type="SUPFAM" id="SSF55785">
    <property type="entry name" value="PYP-like sensor domain (PAS domain)"/>
    <property type="match status" value="1"/>
</dbReference>
<dbReference type="Proteomes" id="UP001057580">
    <property type="component" value="Chromosome"/>
</dbReference>
<evidence type="ECO:0000259" key="6">
    <source>
        <dbReference type="PROSITE" id="PS50109"/>
    </source>
</evidence>